<accession>A0A0C9VW60</accession>
<name>A0A0C9VW60_SPHS4</name>
<feature type="region of interest" description="Disordered" evidence="1">
    <location>
        <begin position="136"/>
        <end position="173"/>
    </location>
</feature>
<evidence type="ECO:0000313" key="3">
    <source>
        <dbReference type="Proteomes" id="UP000054279"/>
    </source>
</evidence>
<dbReference type="AlphaFoldDB" id="A0A0C9VW60"/>
<keyword evidence="3" id="KW-1185">Reference proteome</keyword>
<gene>
    <name evidence="2" type="ORF">M422DRAFT_48010</name>
</gene>
<evidence type="ECO:0000256" key="1">
    <source>
        <dbReference type="SAM" id="MobiDB-lite"/>
    </source>
</evidence>
<evidence type="ECO:0000313" key="2">
    <source>
        <dbReference type="EMBL" id="KIJ42930.1"/>
    </source>
</evidence>
<feature type="compositionally biased region" description="Low complexity" evidence="1">
    <location>
        <begin position="142"/>
        <end position="153"/>
    </location>
</feature>
<dbReference type="EMBL" id="KN837126">
    <property type="protein sequence ID" value="KIJ42930.1"/>
    <property type="molecule type" value="Genomic_DNA"/>
</dbReference>
<reference evidence="2 3" key="1">
    <citation type="submission" date="2014-06" db="EMBL/GenBank/DDBJ databases">
        <title>Evolutionary Origins and Diversification of the Mycorrhizal Mutualists.</title>
        <authorList>
            <consortium name="DOE Joint Genome Institute"/>
            <consortium name="Mycorrhizal Genomics Consortium"/>
            <person name="Kohler A."/>
            <person name="Kuo A."/>
            <person name="Nagy L.G."/>
            <person name="Floudas D."/>
            <person name="Copeland A."/>
            <person name="Barry K.W."/>
            <person name="Cichocki N."/>
            <person name="Veneault-Fourrey C."/>
            <person name="LaButti K."/>
            <person name="Lindquist E.A."/>
            <person name="Lipzen A."/>
            <person name="Lundell T."/>
            <person name="Morin E."/>
            <person name="Murat C."/>
            <person name="Riley R."/>
            <person name="Ohm R."/>
            <person name="Sun H."/>
            <person name="Tunlid A."/>
            <person name="Henrissat B."/>
            <person name="Grigoriev I.V."/>
            <person name="Hibbett D.S."/>
            <person name="Martin F."/>
        </authorList>
    </citation>
    <scope>NUCLEOTIDE SEQUENCE [LARGE SCALE GENOMIC DNA]</scope>
    <source>
        <strain evidence="2 3">SS14</strain>
    </source>
</reference>
<dbReference type="Proteomes" id="UP000054279">
    <property type="component" value="Unassembled WGS sequence"/>
</dbReference>
<organism evidence="2 3">
    <name type="scientific">Sphaerobolus stellatus (strain SS14)</name>
    <dbReference type="NCBI Taxonomy" id="990650"/>
    <lineage>
        <taxon>Eukaryota</taxon>
        <taxon>Fungi</taxon>
        <taxon>Dikarya</taxon>
        <taxon>Basidiomycota</taxon>
        <taxon>Agaricomycotina</taxon>
        <taxon>Agaricomycetes</taxon>
        <taxon>Phallomycetidae</taxon>
        <taxon>Geastrales</taxon>
        <taxon>Sphaerobolaceae</taxon>
        <taxon>Sphaerobolus</taxon>
    </lineage>
</organism>
<dbReference type="HOGENOM" id="CLU_1548601_0_0_1"/>
<sequence>MTPKGLSNHASSCQAKQMEEMRVVEFCKGQPSHGFHRKCAKTPEETFVHHVRRVEGPAKEDGALMDAEKIVGSLMSSISLGLHSGNLKSLWESPCYPNNKISGDNGFVQPNPDPCNADSLQGADENILNNNNALHTHLDVQPSPSHHPASPTSFALETTQIQPPKMQDPYPSP</sequence>
<protein>
    <submittedName>
        <fullName evidence="2">Uncharacterized protein</fullName>
    </submittedName>
</protein>
<proteinExistence type="predicted"/>